<dbReference type="PANTHER" id="PTHR32338:SF10">
    <property type="entry name" value="N-ACETYL-GAMMA-GLUTAMYL-PHOSPHATE REDUCTASE, CHLOROPLASTIC-RELATED"/>
    <property type="match status" value="1"/>
</dbReference>
<dbReference type="PROSITE" id="PS01224">
    <property type="entry name" value="ARGC"/>
    <property type="match status" value="1"/>
</dbReference>
<keyword evidence="7" id="KW-0963">Cytoplasm</keyword>
<dbReference type="RefSeq" id="WP_189494857.1">
    <property type="nucleotide sequence ID" value="NZ_BMZH01000001.1"/>
</dbReference>
<evidence type="ECO:0000256" key="5">
    <source>
        <dbReference type="ARBA" id="ARBA00023002"/>
    </source>
</evidence>
<name>A0A8J3CLB1_9PROT</name>
<dbReference type="UniPathway" id="UPA00068">
    <property type="reaction ID" value="UER00108"/>
</dbReference>
<keyword evidence="5 7" id="KW-0560">Oxidoreductase</keyword>
<dbReference type="FunFam" id="3.30.360.10:FF:000014">
    <property type="entry name" value="N-acetyl-gamma-glutamyl-phosphate reductase"/>
    <property type="match status" value="1"/>
</dbReference>
<comment type="pathway">
    <text evidence="1 7">Amino-acid biosynthesis; L-arginine biosynthesis; N(2)-acetyl-L-ornithine from L-glutamate: step 3/4.</text>
</comment>
<dbReference type="NCBIfam" id="TIGR01850">
    <property type="entry name" value="argC"/>
    <property type="match status" value="1"/>
</dbReference>
<feature type="active site" evidence="7 8">
    <location>
        <position position="149"/>
    </location>
</feature>
<dbReference type="InterPro" id="IPR000534">
    <property type="entry name" value="Semialdehyde_DH_NAD-bd"/>
</dbReference>
<dbReference type="AlphaFoldDB" id="A0A8J3CLB1"/>
<evidence type="ECO:0000256" key="6">
    <source>
        <dbReference type="ARBA" id="ARBA00050557"/>
    </source>
</evidence>
<comment type="similarity">
    <text evidence="7">Belongs to the NAGSA dehydrogenase family. Type 1 subfamily.</text>
</comment>
<evidence type="ECO:0000259" key="9">
    <source>
        <dbReference type="SMART" id="SM00859"/>
    </source>
</evidence>
<evidence type="ECO:0000313" key="10">
    <source>
        <dbReference type="EMBL" id="GHA83845.1"/>
    </source>
</evidence>
<dbReference type="GO" id="GO:0051287">
    <property type="term" value="F:NAD binding"/>
    <property type="evidence" value="ECO:0007669"/>
    <property type="project" value="InterPro"/>
</dbReference>
<sequence length="344" mass="36938">MKNAAIFGASGYTGAEAVRLLLSHPNIRIKALSANRHADEDYGDVFANFAGQDLPRTQAIDDIDLLDIDVVFSCLPHSTGQAAIAKALGHVDTVIDVSADFRLSDPALFEQVYGAPHSQPQFLKDRVYGLTEFARDSLLGARLVACPGCFPTCALLALLPGVQAGAFTQSTLIIDAKTGVTGAGRKATLGLHFSEVSDGAHAYAIGNHRHAPEMEQELSRYGYASPISFTPHLVPMNRGMIATCYVELSGDTSVNQLRALYADRYTNDPFVHVLAEGDIPQTRHVRGSNQARIAVCADRVLGRAIIISVIDNLTKGSSGQAIQNYNLTQGWDETLGLETTALFP</sequence>
<comment type="function">
    <text evidence="7">Catalyzes the NADPH-dependent reduction of N-acetyl-5-glutamyl phosphate to yield N-acetyl-L-glutamate 5-semialdehyde.</text>
</comment>
<comment type="subcellular location">
    <subcellularLocation>
        <location evidence="7">Cytoplasm</location>
    </subcellularLocation>
</comment>
<evidence type="ECO:0000256" key="2">
    <source>
        <dbReference type="ARBA" id="ARBA00022571"/>
    </source>
</evidence>
<reference evidence="10" key="1">
    <citation type="journal article" date="2014" name="Int. J. Syst. Evol. Microbiol.">
        <title>Complete genome sequence of Corynebacterium casei LMG S-19264T (=DSM 44701T), isolated from a smear-ripened cheese.</title>
        <authorList>
            <consortium name="US DOE Joint Genome Institute (JGI-PGF)"/>
            <person name="Walter F."/>
            <person name="Albersmeier A."/>
            <person name="Kalinowski J."/>
            <person name="Ruckert C."/>
        </authorList>
    </citation>
    <scope>NUCLEOTIDE SEQUENCE</scope>
    <source>
        <strain evidence="10">KCTC 32513</strain>
    </source>
</reference>
<feature type="domain" description="Semialdehyde dehydrogenase NAD-binding" evidence="9">
    <location>
        <begin position="3"/>
        <end position="141"/>
    </location>
</feature>
<proteinExistence type="inferred from homology"/>
<dbReference type="EMBL" id="BMZH01000001">
    <property type="protein sequence ID" value="GHA83845.1"/>
    <property type="molecule type" value="Genomic_DNA"/>
</dbReference>
<keyword evidence="11" id="KW-1185">Reference proteome</keyword>
<dbReference type="GO" id="GO:0003942">
    <property type="term" value="F:N-acetyl-gamma-glutamyl-phosphate reductase activity"/>
    <property type="evidence" value="ECO:0007669"/>
    <property type="project" value="UniProtKB-UniRule"/>
</dbReference>
<dbReference type="InterPro" id="IPR050085">
    <property type="entry name" value="AGPR"/>
</dbReference>
<dbReference type="SMART" id="SM00859">
    <property type="entry name" value="Semialdhyde_dh"/>
    <property type="match status" value="1"/>
</dbReference>
<dbReference type="Proteomes" id="UP000634004">
    <property type="component" value="Unassembled WGS sequence"/>
</dbReference>
<evidence type="ECO:0000256" key="7">
    <source>
        <dbReference type="HAMAP-Rule" id="MF_00150"/>
    </source>
</evidence>
<organism evidence="10 11">
    <name type="scientific">Algimonas arctica</name>
    <dbReference type="NCBI Taxonomy" id="1479486"/>
    <lineage>
        <taxon>Bacteria</taxon>
        <taxon>Pseudomonadati</taxon>
        <taxon>Pseudomonadota</taxon>
        <taxon>Alphaproteobacteria</taxon>
        <taxon>Maricaulales</taxon>
        <taxon>Robiginitomaculaceae</taxon>
        <taxon>Algimonas</taxon>
    </lineage>
</organism>
<dbReference type="Gene3D" id="3.30.360.10">
    <property type="entry name" value="Dihydrodipicolinate Reductase, domain 2"/>
    <property type="match status" value="1"/>
</dbReference>
<dbReference type="Pfam" id="PF01118">
    <property type="entry name" value="Semialdhyde_dh"/>
    <property type="match status" value="1"/>
</dbReference>
<dbReference type="GO" id="GO:0006526">
    <property type="term" value="P:L-arginine biosynthetic process"/>
    <property type="evidence" value="ECO:0007669"/>
    <property type="project" value="UniProtKB-UniRule"/>
</dbReference>
<evidence type="ECO:0000256" key="3">
    <source>
        <dbReference type="ARBA" id="ARBA00022605"/>
    </source>
</evidence>
<keyword evidence="2 7" id="KW-0055">Arginine biosynthesis</keyword>
<dbReference type="InterPro" id="IPR036291">
    <property type="entry name" value="NAD(P)-bd_dom_sf"/>
</dbReference>
<dbReference type="GO" id="GO:0070401">
    <property type="term" value="F:NADP+ binding"/>
    <property type="evidence" value="ECO:0007669"/>
    <property type="project" value="InterPro"/>
</dbReference>
<dbReference type="InterPro" id="IPR023013">
    <property type="entry name" value="AGPR_AS"/>
</dbReference>
<keyword evidence="4 7" id="KW-0521">NADP</keyword>
<evidence type="ECO:0000256" key="4">
    <source>
        <dbReference type="ARBA" id="ARBA00022857"/>
    </source>
</evidence>
<dbReference type="Pfam" id="PF22698">
    <property type="entry name" value="Semialdhyde_dhC_1"/>
    <property type="match status" value="1"/>
</dbReference>
<evidence type="ECO:0000313" key="11">
    <source>
        <dbReference type="Proteomes" id="UP000634004"/>
    </source>
</evidence>
<evidence type="ECO:0000256" key="1">
    <source>
        <dbReference type="ARBA" id="ARBA00004862"/>
    </source>
</evidence>
<keyword evidence="3 7" id="KW-0028">Amino-acid biosynthesis</keyword>
<dbReference type="EC" id="1.2.1.38" evidence="7"/>
<dbReference type="PANTHER" id="PTHR32338">
    <property type="entry name" value="N-ACETYL-GAMMA-GLUTAMYL-PHOSPHATE REDUCTASE, CHLOROPLASTIC-RELATED-RELATED"/>
    <property type="match status" value="1"/>
</dbReference>
<accession>A0A8J3CLB1</accession>
<dbReference type="GO" id="GO:0005737">
    <property type="term" value="C:cytoplasm"/>
    <property type="evidence" value="ECO:0007669"/>
    <property type="project" value="UniProtKB-SubCell"/>
</dbReference>
<reference evidence="10" key="2">
    <citation type="submission" date="2020-09" db="EMBL/GenBank/DDBJ databases">
        <authorList>
            <person name="Sun Q."/>
            <person name="Kim S."/>
        </authorList>
    </citation>
    <scope>NUCLEOTIDE SEQUENCE</scope>
    <source>
        <strain evidence="10">KCTC 32513</strain>
    </source>
</reference>
<dbReference type="InterPro" id="IPR000706">
    <property type="entry name" value="AGPR_type-1"/>
</dbReference>
<comment type="caution">
    <text evidence="10">The sequence shown here is derived from an EMBL/GenBank/DDBJ whole genome shotgun (WGS) entry which is preliminary data.</text>
</comment>
<dbReference type="SUPFAM" id="SSF55347">
    <property type="entry name" value="Glyceraldehyde-3-phosphate dehydrogenase-like, C-terminal domain"/>
    <property type="match status" value="1"/>
</dbReference>
<evidence type="ECO:0000256" key="8">
    <source>
        <dbReference type="PROSITE-ProRule" id="PRU10010"/>
    </source>
</evidence>
<comment type="catalytic activity">
    <reaction evidence="6 7">
        <text>N-acetyl-L-glutamate 5-semialdehyde + phosphate + NADP(+) = N-acetyl-L-glutamyl 5-phosphate + NADPH + H(+)</text>
        <dbReference type="Rhea" id="RHEA:21588"/>
        <dbReference type="ChEBI" id="CHEBI:15378"/>
        <dbReference type="ChEBI" id="CHEBI:29123"/>
        <dbReference type="ChEBI" id="CHEBI:43474"/>
        <dbReference type="ChEBI" id="CHEBI:57783"/>
        <dbReference type="ChEBI" id="CHEBI:57936"/>
        <dbReference type="ChEBI" id="CHEBI:58349"/>
        <dbReference type="EC" id="1.2.1.38"/>
    </reaction>
</comment>
<dbReference type="HAMAP" id="MF_00150">
    <property type="entry name" value="ArgC_type1"/>
    <property type="match status" value="1"/>
</dbReference>
<gene>
    <name evidence="7 10" type="primary">argC</name>
    <name evidence="10" type="ORF">GCM10009069_03950</name>
</gene>
<dbReference type="SUPFAM" id="SSF51735">
    <property type="entry name" value="NAD(P)-binding Rossmann-fold domains"/>
    <property type="match status" value="1"/>
</dbReference>
<dbReference type="CDD" id="cd17895">
    <property type="entry name" value="AGPR_1_N"/>
    <property type="match status" value="1"/>
</dbReference>
<dbReference type="Gene3D" id="3.40.50.720">
    <property type="entry name" value="NAD(P)-binding Rossmann-like Domain"/>
    <property type="match status" value="1"/>
</dbReference>
<dbReference type="CDD" id="cd23934">
    <property type="entry name" value="AGPR_1_C"/>
    <property type="match status" value="1"/>
</dbReference>
<protein>
    <recommendedName>
        <fullName evidence="7">N-acetyl-gamma-glutamyl-phosphate reductase</fullName>
        <shortName evidence="7">AGPR</shortName>
        <ecNumber evidence="7">1.2.1.38</ecNumber>
    </recommendedName>
    <alternativeName>
        <fullName evidence="7">N-acetyl-glutamate semialdehyde dehydrogenase</fullName>
        <shortName evidence="7">NAGSA dehydrogenase</shortName>
    </alternativeName>
</protein>
<dbReference type="InterPro" id="IPR058924">
    <property type="entry name" value="AGPR_dimerisation_dom"/>
</dbReference>